<protein>
    <submittedName>
        <fullName evidence="2">Transcriptional regulator</fullName>
    </submittedName>
</protein>
<proteinExistence type="predicted"/>
<evidence type="ECO:0000313" key="1">
    <source>
        <dbReference type="Proteomes" id="UP000095280"/>
    </source>
</evidence>
<keyword evidence="1" id="KW-1185">Reference proteome</keyword>
<accession>A0A1I8F3W6</accession>
<dbReference type="Proteomes" id="UP000095280">
    <property type="component" value="Unplaced"/>
</dbReference>
<dbReference type="AlphaFoldDB" id="A0A1I8F3W6"/>
<reference evidence="2" key="1">
    <citation type="submission" date="2016-11" db="UniProtKB">
        <authorList>
            <consortium name="WormBaseParasite"/>
        </authorList>
    </citation>
    <scope>IDENTIFICATION</scope>
</reference>
<dbReference type="WBParaSite" id="maker-unitig_19627-snap-gene-0.2-mRNA-1">
    <property type="protein sequence ID" value="maker-unitig_19627-snap-gene-0.2-mRNA-1"/>
    <property type="gene ID" value="maker-unitig_19627-snap-gene-0.2"/>
</dbReference>
<evidence type="ECO:0000313" key="2">
    <source>
        <dbReference type="WBParaSite" id="maker-unitig_19627-snap-gene-0.2-mRNA-1"/>
    </source>
</evidence>
<name>A0A1I8F3W6_9PLAT</name>
<organism evidence="1 2">
    <name type="scientific">Macrostomum lignano</name>
    <dbReference type="NCBI Taxonomy" id="282301"/>
    <lineage>
        <taxon>Eukaryota</taxon>
        <taxon>Metazoa</taxon>
        <taxon>Spiralia</taxon>
        <taxon>Lophotrochozoa</taxon>
        <taxon>Platyhelminthes</taxon>
        <taxon>Rhabditophora</taxon>
        <taxon>Macrostomorpha</taxon>
        <taxon>Macrostomida</taxon>
        <taxon>Macrostomidae</taxon>
        <taxon>Macrostomum</taxon>
    </lineage>
</organism>
<sequence length="61" mass="7028">MSRQEMGAECTWAICQAVRDERDIKSAPAQLRRTRICLGARSRHPMLLLLFENAATLKTRR</sequence>